<reference evidence="1 2" key="1">
    <citation type="submission" date="2019-03" db="EMBL/GenBank/DDBJ databases">
        <title>Genomic Encyclopedia of Type Strains, Phase IV (KMG-IV): sequencing the most valuable type-strain genomes for metagenomic binning, comparative biology and taxonomic classification.</title>
        <authorList>
            <person name="Goeker M."/>
        </authorList>
    </citation>
    <scope>NUCLEOTIDE SEQUENCE [LARGE SCALE GENOMIC DNA]</scope>
    <source>
        <strain evidence="1 2">DSM 100048</strain>
    </source>
</reference>
<proteinExistence type="predicted"/>
<gene>
    <name evidence="1" type="ORF">EV686_10145</name>
</gene>
<comment type="caution">
    <text evidence="1">The sequence shown here is derived from an EMBL/GenBank/DDBJ whole genome shotgun (WGS) entry which is preliminary data.</text>
</comment>
<evidence type="ECO:0008006" key="3">
    <source>
        <dbReference type="Google" id="ProtNLM"/>
    </source>
</evidence>
<sequence length="239" mass="25794">MNVTAHFRARPVAGASLGILVLDTRFPRLPGDIAHARTWPFPVQYKVVRGASIEKVVHRGAEGLLPLFLDAARELVDMGVDGIATSCGFLSIFQKELAEQCPVPVAASSLLQVPLVQRLLPSSRRVGVLTFAAERLSAAHLQASGAPPDTPLGDVPADSEFRRSLQEGRAADPSVLRAEVIAAAQDLVQRHPDIGALVVECTNMPAYSADLREHLGMPVYDIVSLVEWFHAGLQPRRFG</sequence>
<dbReference type="OrthoDB" id="5465390at2"/>
<dbReference type="Proteomes" id="UP000294692">
    <property type="component" value="Unassembled WGS sequence"/>
</dbReference>
<evidence type="ECO:0000313" key="2">
    <source>
        <dbReference type="Proteomes" id="UP000294692"/>
    </source>
</evidence>
<evidence type="ECO:0000313" key="1">
    <source>
        <dbReference type="EMBL" id="TCV02591.1"/>
    </source>
</evidence>
<dbReference type="NCBIfam" id="NF005679">
    <property type="entry name" value="PRK07475.1"/>
    <property type="match status" value="1"/>
</dbReference>
<dbReference type="RefSeq" id="WP_132472281.1">
    <property type="nucleotide sequence ID" value="NZ_JBHRVM010000001.1"/>
</dbReference>
<name>A0A4R3VEH2_9BURK</name>
<protein>
    <recommendedName>
        <fullName evidence="3">Aspartate/glutamate racemase family protein</fullName>
    </recommendedName>
</protein>
<dbReference type="GO" id="GO:0047661">
    <property type="term" value="F:amino-acid racemase activity"/>
    <property type="evidence" value="ECO:0007669"/>
    <property type="project" value="InterPro"/>
</dbReference>
<dbReference type="EMBL" id="SMBX01000001">
    <property type="protein sequence ID" value="TCV02591.1"/>
    <property type="molecule type" value="Genomic_DNA"/>
</dbReference>
<organism evidence="1 2">
    <name type="scientific">Paracandidimonas soli</name>
    <dbReference type="NCBI Taxonomy" id="1917182"/>
    <lineage>
        <taxon>Bacteria</taxon>
        <taxon>Pseudomonadati</taxon>
        <taxon>Pseudomonadota</taxon>
        <taxon>Betaproteobacteria</taxon>
        <taxon>Burkholderiales</taxon>
        <taxon>Alcaligenaceae</taxon>
        <taxon>Paracandidimonas</taxon>
    </lineage>
</organism>
<keyword evidence="2" id="KW-1185">Reference proteome</keyword>
<dbReference type="AlphaFoldDB" id="A0A4R3VEH2"/>
<dbReference type="InterPro" id="IPR053714">
    <property type="entry name" value="Iso_Racemase_Enz_sf"/>
</dbReference>
<accession>A0A4R3VEH2</accession>
<dbReference type="Gene3D" id="3.40.50.12500">
    <property type="match status" value="1"/>
</dbReference>